<comment type="caution">
    <text evidence="3">The sequence shown here is derived from an EMBL/GenBank/DDBJ whole genome shotgun (WGS) entry which is preliminary data.</text>
</comment>
<feature type="compositionally biased region" description="Acidic residues" evidence="1">
    <location>
        <begin position="460"/>
        <end position="483"/>
    </location>
</feature>
<feature type="region of interest" description="Disordered" evidence="1">
    <location>
        <begin position="458"/>
        <end position="483"/>
    </location>
</feature>
<sequence>MDTQTIARTAGVLEHIDPNSIVIETNVRPSAPLTPEFIASIRDNGVLVPTFGYRDEQGRVVVRAGQRRTLGAREAGVATMPIYVVDGDEGTVRRIVEQLIENEQREALTDVERAAAWQQLSFEGLSPAAIAKRTGAKKDRIKAGLAVAKSQTATAAVAEFQMNLEHAAALVEFEDDEKATAKLVEFATHRPSQFEHEVQRQREQRALNAELAPIQANLAEQGFIVRTTQPGWNESLVAVGNLATADGEDITIEHLIGHEGVEALVTKHWRTGEIVVNYYVTDPKALGFKQRDARGDARMPMTDAEKAERRELIENNKAWAPAEAVRRAWLTEFLSRKNLPTDAAAFIATGLTQFRFDVSRAANGGNALAHTLLGIEQPGTFYGEALAAFVESRPTKAQHVSLAVVLAAIEDLTSRETWRRPSVNSYTYFARLAEWGYALSDVEQLVIDRYLDQKAKNEAEAAEAGEPVDDLEHDDYEDFGDDE</sequence>
<dbReference type="PANTHER" id="PTHR33375">
    <property type="entry name" value="CHROMOSOME-PARTITIONING PROTEIN PARB-RELATED"/>
    <property type="match status" value="1"/>
</dbReference>
<feature type="domain" description="ParB-like N-terminal" evidence="2">
    <location>
        <begin position="14"/>
        <end position="103"/>
    </location>
</feature>
<organism evidence="3 4">
    <name type="scientific">Agromyces neolithicus</name>
    <dbReference type="NCBI Taxonomy" id="269420"/>
    <lineage>
        <taxon>Bacteria</taxon>
        <taxon>Bacillati</taxon>
        <taxon>Actinomycetota</taxon>
        <taxon>Actinomycetes</taxon>
        <taxon>Micrococcales</taxon>
        <taxon>Microbacteriaceae</taxon>
        <taxon>Agromyces</taxon>
    </lineage>
</organism>
<dbReference type="SMART" id="SM00470">
    <property type="entry name" value="ParB"/>
    <property type="match status" value="1"/>
</dbReference>
<proteinExistence type="predicted"/>
<name>A0ABN2MD10_9MICO</name>
<dbReference type="RefSeq" id="WP_344298038.1">
    <property type="nucleotide sequence ID" value="NZ_BAAANJ010000028.1"/>
</dbReference>
<dbReference type="PANTHER" id="PTHR33375:SF1">
    <property type="entry name" value="CHROMOSOME-PARTITIONING PROTEIN PARB-RELATED"/>
    <property type="match status" value="1"/>
</dbReference>
<keyword evidence="4" id="KW-1185">Reference proteome</keyword>
<protein>
    <recommendedName>
        <fullName evidence="2">ParB-like N-terminal domain-containing protein</fullName>
    </recommendedName>
</protein>
<dbReference type="InterPro" id="IPR050336">
    <property type="entry name" value="Chromosome_partition/occlusion"/>
</dbReference>
<dbReference type="InterPro" id="IPR003115">
    <property type="entry name" value="ParB_N"/>
</dbReference>
<evidence type="ECO:0000259" key="2">
    <source>
        <dbReference type="SMART" id="SM00470"/>
    </source>
</evidence>
<evidence type="ECO:0000256" key="1">
    <source>
        <dbReference type="SAM" id="MobiDB-lite"/>
    </source>
</evidence>
<evidence type="ECO:0000313" key="3">
    <source>
        <dbReference type="EMBL" id="GAA1821466.1"/>
    </source>
</evidence>
<dbReference type="Gene3D" id="3.90.1530.30">
    <property type="match status" value="1"/>
</dbReference>
<gene>
    <name evidence="3" type="ORF">GCM10009749_35270</name>
</gene>
<evidence type="ECO:0000313" key="4">
    <source>
        <dbReference type="Proteomes" id="UP001500002"/>
    </source>
</evidence>
<dbReference type="Proteomes" id="UP001500002">
    <property type="component" value="Unassembled WGS sequence"/>
</dbReference>
<dbReference type="InterPro" id="IPR036086">
    <property type="entry name" value="ParB/Sulfiredoxin_sf"/>
</dbReference>
<dbReference type="Gene3D" id="1.10.10.2830">
    <property type="match status" value="1"/>
</dbReference>
<accession>A0ABN2MD10</accession>
<reference evidence="3 4" key="1">
    <citation type="journal article" date="2019" name="Int. J. Syst. Evol. Microbiol.">
        <title>The Global Catalogue of Microorganisms (GCM) 10K type strain sequencing project: providing services to taxonomists for standard genome sequencing and annotation.</title>
        <authorList>
            <consortium name="The Broad Institute Genomics Platform"/>
            <consortium name="The Broad Institute Genome Sequencing Center for Infectious Disease"/>
            <person name="Wu L."/>
            <person name="Ma J."/>
        </authorList>
    </citation>
    <scope>NUCLEOTIDE SEQUENCE [LARGE SCALE GENOMIC DNA]</scope>
    <source>
        <strain evidence="3 4">JCM 14322</strain>
    </source>
</reference>
<dbReference type="SUPFAM" id="SSF109709">
    <property type="entry name" value="KorB DNA-binding domain-like"/>
    <property type="match status" value="1"/>
</dbReference>
<dbReference type="SUPFAM" id="SSF110849">
    <property type="entry name" value="ParB/Sulfiredoxin"/>
    <property type="match status" value="1"/>
</dbReference>
<dbReference type="EMBL" id="BAAANJ010000028">
    <property type="protein sequence ID" value="GAA1821466.1"/>
    <property type="molecule type" value="Genomic_DNA"/>
</dbReference>